<reference evidence="14" key="1">
    <citation type="submission" date="2024-04" db="EMBL/GenBank/DDBJ databases">
        <authorList>
            <person name="Shaw F."/>
            <person name="Minotto A."/>
        </authorList>
    </citation>
    <scope>NUCLEOTIDE SEQUENCE [LARGE SCALE GENOMIC DNA]</scope>
</reference>
<dbReference type="PANTHER" id="PTHR13050">
    <property type="entry name" value="USE1-LIKE PROTEIN"/>
    <property type="match status" value="1"/>
</dbReference>
<accession>A0ABP1DDS9</accession>
<keyword evidence="9 12" id="KW-0472">Membrane</keyword>
<dbReference type="InterPro" id="IPR019150">
    <property type="entry name" value="Vesicle_transport_protein_Use1"/>
</dbReference>
<evidence type="ECO:0000256" key="10">
    <source>
        <dbReference type="SAM" id="Coils"/>
    </source>
</evidence>
<evidence type="ECO:0000256" key="4">
    <source>
        <dbReference type="ARBA" id="ARBA00022692"/>
    </source>
</evidence>
<organism evidence="13 14">
    <name type="scientific">Somion occarium</name>
    <dbReference type="NCBI Taxonomy" id="3059160"/>
    <lineage>
        <taxon>Eukaryota</taxon>
        <taxon>Fungi</taxon>
        <taxon>Dikarya</taxon>
        <taxon>Basidiomycota</taxon>
        <taxon>Agaricomycotina</taxon>
        <taxon>Agaricomycetes</taxon>
        <taxon>Polyporales</taxon>
        <taxon>Cerrenaceae</taxon>
        <taxon>Somion</taxon>
    </lineage>
</organism>
<name>A0ABP1DDS9_9APHY</name>
<evidence type="ECO:0000256" key="5">
    <source>
        <dbReference type="ARBA" id="ARBA00022824"/>
    </source>
</evidence>
<protein>
    <submittedName>
        <fullName evidence="13">Uncharacterized protein</fullName>
    </submittedName>
</protein>
<evidence type="ECO:0000256" key="7">
    <source>
        <dbReference type="ARBA" id="ARBA00022927"/>
    </source>
</evidence>
<evidence type="ECO:0000256" key="9">
    <source>
        <dbReference type="ARBA" id="ARBA00023136"/>
    </source>
</evidence>
<evidence type="ECO:0000256" key="1">
    <source>
        <dbReference type="ARBA" id="ARBA00004163"/>
    </source>
</evidence>
<keyword evidence="6" id="KW-0931">ER-Golgi transport</keyword>
<feature type="region of interest" description="Disordered" evidence="11">
    <location>
        <begin position="166"/>
        <end position="191"/>
    </location>
</feature>
<feature type="transmembrane region" description="Helical" evidence="12">
    <location>
        <begin position="275"/>
        <end position="295"/>
    </location>
</feature>
<evidence type="ECO:0000256" key="12">
    <source>
        <dbReference type="SAM" id="Phobius"/>
    </source>
</evidence>
<dbReference type="CDD" id="cd15860">
    <property type="entry name" value="SNARE_USE1"/>
    <property type="match status" value="1"/>
</dbReference>
<evidence type="ECO:0000256" key="2">
    <source>
        <dbReference type="ARBA" id="ARBA00007891"/>
    </source>
</evidence>
<keyword evidence="14" id="KW-1185">Reference proteome</keyword>
<feature type="coiled-coil region" evidence="10">
    <location>
        <begin position="232"/>
        <end position="266"/>
    </location>
</feature>
<keyword evidence="5" id="KW-0256">Endoplasmic reticulum</keyword>
<dbReference type="EMBL" id="OZ037947">
    <property type="protein sequence ID" value="CAL1706007.1"/>
    <property type="molecule type" value="Genomic_DNA"/>
</dbReference>
<evidence type="ECO:0000256" key="6">
    <source>
        <dbReference type="ARBA" id="ARBA00022892"/>
    </source>
</evidence>
<feature type="region of interest" description="Disordered" evidence="11">
    <location>
        <begin position="116"/>
        <end position="135"/>
    </location>
</feature>
<evidence type="ECO:0000256" key="11">
    <source>
        <dbReference type="SAM" id="MobiDB-lite"/>
    </source>
</evidence>
<evidence type="ECO:0000313" key="13">
    <source>
        <dbReference type="EMBL" id="CAL1706007.1"/>
    </source>
</evidence>
<evidence type="ECO:0000313" key="14">
    <source>
        <dbReference type="Proteomes" id="UP001497453"/>
    </source>
</evidence>
<evidence type="ECO:0000256" key="3">
    <source>
        <dbReference type="ARBA" id="ARBA00022448"/>
    </source>
</evidence>
<feature type="compositionally biased region" description="Pro residues" evidence="11">
    <location>
        <begin position="174"/>
        <end position="183"/>
    </location>
</feature>
<sequence length="299" mass="33010">MSVQTSEQILHDRVNLARLVRRLEKTVATENWNTDVDATSNATWIKARGTLQKVKFARKLLRRAELYDTLPSSPHVRYGVIKDSLDRLEARVGGISIRVTYKPLRPEPILPKIPVPVERPSVPPPSAARSKKDIELPLIPTDADASVSISAEDLLLSPSDTAPLSLDDDSLLFPPSPARPPISPAVSSSTQGASAGAAAPAFLQNSTALQEELSAQLAHMATQLKNNTLHFASSLEKDKSVLTEAQEKLERNYDVMTKERVRLRDHHSKSWGTTWITILSIIVAIVGFMLTFFVIRLTR</sequence>
<keyword evidence="3" id="KW-0813">Transport</keyword>
<evidence type="ECO:0000256" key="8">
    <source>
        <dbReference type="ARBA" id="ARBA00022989"/>
    </source>
</evidence>
<keyword evidence="10" id="KW-0175">Coiled coil</keyword>
<keyword evidence="7" id="KW-0653">Protein transport</keyword>
<gene>
    <name evidence="13" type="ORF">GFSPODELE1_LOCUS5686</name>
</gene>
<proteinExistence type="inferred from homology"/>
<comment type="subcellular location">
    <subcellularLocation>
        <location evidence="1">Endoplasmic reticulum membrane</location>
        <topology evidence="1">Single-pass type IV membrane protein</topology>
    </subcellularLocation>
</comment>
<comment type="similarity">
    <text evidence="2">Belongs to the USE1 family.</text>
</comment>
<dbReference type="PANTHER" id="PTHR13050:SF7">
    <property type="entry name" value="VESICLE TRANSPORT PROTEIN USE1"/>
    <property type="match status" value="1"/>
</dbReference>
<dbReference type="Proteomes" id="UP001497453">
    <property type="component" value="Chromosome 4"/>
</dbReference>
<dbReference type="Pfam" id="PF09753">
    <property type="entry name" value="Use1"/>
    <property type="match status" value="1"/>
</dbReference>
<keyword evidence="4 12" id="KW-0812">Transmembrane</keyword>
<keyword evidence="8 12" id="KW-1133">Transmembrane helix</keyword>